<sequence>MKSNNLTLGEILASPSQYVIPVFQRYYRWDQPQWDKLWSDLDDLQEPYRTGRHFMGFLVMVPETFMPGRINRSHLIDGQQRLTTVSLMLCALRDAARAAGFGELAMQIEVSSLVHQFEKGNDRFRVFPKLRDREQFVACIDGVPPADGRLGAAVRYFAGRLTTIPGAGTEAGLRAFYDLLRQRLEFVYAQLEGENPFNIFKSLNSTGVPLGPADLIRNFVFMNVPVEDQDDFDQALWKPMERRFEDDQGILDADGFSSFLRDHLMRHGEYVPPAETFDTFQRRHSATAFDPKGVTVELKQASEWYAILRGDRPDLDPEVEAALVRLRELESSTAFALLLNLYERRHRGQLNPADLVECLRLLTGFILRRLVCGENSRGYARMFVQAAGSIGEAPPEDLRRFLEARGFPDTPRFVRQFVTFDLYHSRYRKVVLEALERAKGHKEPADLAKAQVEHIMPQTITDAWREALGPESARVQTTWLHTPGNLTLTGYNPELLNKPFATKREAYRNSNIVLTRRLGDFVAWGESEIQARAQAMAEDAGRIWPGPAAPVERASDGAARAGPSRYDLRLRYWTGFHEFLKESGSDLSPSEPGTQYNLRCERLGVGCALYAYLNLKKERLAVSAYFYSKSADRQSKLIRQHQDAIEAEIGSRLAWWQSSKDGTFEIAIHNPVDPTDETLWPSYYDWMRRSLETFRRVLGPHVARPKAEEARGQVDGASSETQQFRIDYWTAFRDLLIGSTTELKPRKPQPDPWYSFSTGRARAQLTAVVNLRDGSIAAELTLWYDEGKAYFAILAREREAIEAAFGEPLEWIEQNGKKHSKIRIRREGVAPGSKQDWPDQQAWLRAKLEALHGVVIPRIMAIGPEELAHAQDAGPSNGESDAANMDEGTPDEE</sequence>
<dbReference type="Pfam" id="PF14088">
    <property type="entry name" value="DUF4268"/>
    <property type="match status" value="2"/>
</dbReference>
<feature type="domain" description="DUF4268" evidence="4">
    <location>
        <begin position="568"/>
        <end position="700"/>
    </location>
</feature>
<gene>
    <name evidence="5" type="ORF">ElP_15880</name>
</gene>
<dbReference type="Pfam" id="PF07510">
    <property type="entry name" value="GmrSD_C"/>
    <property type="match status" value="1"/>
</dbReference>
<dbReference type="InterPro" id="IPR004919">
    <property type="entry name" value="GmrSD_N"/>
</dbReference>
<dbReference type="InterPro" id="IPR011089">
    <property type="entry name" value="GmrSD_C"/>
</dbReference>
<feature type="domain" description="GmrSD restriction endonucleases C-terminal" evidence="3">
    <location>
        <begin position="408"/>
        <end position="538"/>
    </location>
</feature>
<evidence type="ECO:0008006" key="7">
    <source>
        <dbReference type="Google" id="ProtNLM"/>
    </source>
</evidence>
<feature type="domain" description="DUF4268" evidence="4">
    <location>
        <begin position="725"/>
        <end position="855"/>
    </location>
</feature>
<evidence type="ECO:0000259" key="4">
    <source>
        <dbReference type="Pfam" id="PF14088"/>
    </source>
</evidence>
<evidence type="ECO:0000259" key="3">
    <source>
        <dbReference type="Pfam" id="PF07510"/>
    </source>
</evidence>
<dbReference type="KEGG" id="tpla:ElP_15880"/>
<dbReference type="Proteomes" id="UP000317835">
    <property type="component" value="Chromosome"/>
</dbReference>
<dbReference type="AlphaFoldDB" id="A0A518GYN9"/>
<evidence type="ECO:0000259" key="2">
    <source>
        <dbReference type="Pfam" id="PF03235"/>
    </source>
</evidence>
<dbReference type="Pfam" id="PF03235">
    <property type="entry name" value="GmrSD_N"/>
    <property type="match status" value="1"/>
</dbReference>
<dbReference type="PANTHER" id="PTHR35149">
    <property type="entry name" value="SLL5132 PROTEIN"/>
    <property type="match status" value="1"/>
</dbReference>
<reference evidence="5 6" key="1">
    <citation type="submission" date="2019-02" db="EMBL/GenBank/DDBJ databases">
        <title>Deep-cultivation of Planctomycetes and their phenomic and genomic characterization uncovers novel biology.</title>
        <authorList>
            <person name="Wiegand S."/>
            <person name="Jogler M."/>
            <person name="Boedeker C."/>
            <person name="Pinto D."/>
            <person name="Vollmers J."/>
            <person name="Rivas-Marin E."/>
            <person name="Kohn T."/>
            <person name="Peeters S.H."/>
            <person name="Heuer A."/>
            <person name="Rast P."/>
            <person name="Oberbeckmann S."/>
            <person name="Bunk B."/>
            <person name="Jeske O."/>
            <person name="Meyerdierks A."/>
            <person name="Storesund J.E."/>
            <person name="Kallscheuer N."/>
            <person name="Luecker S."/>
            <person name="Lage O.M."/>
            <person name="Pohl T."/>
            <person name="Merkel B.J."/>
            <person name="Hornburger P."/>
            <person name="Mueller R.-W."/>
            <person name="Bruemmer F."/>
            <person name="Labrenz M."/>
            <person name="Spormann A.M."/>
            <person name="Op den Camp H."/>
            <person name="Overmann J."/>
            <person name="Amann R."/>
            <person name="Jetten M.S.M."/>
            <person name="Mascher T."/>
            <person name="Medema M.H."/>
            <person name="Devos D.P."/>
            <person name="Kaster A.-K."/>
            <person name="Ovreas L."/>
            <person name="Rohde M."/>
            <person name="Galperin M.Y."/>
            <person name="Jogler C."/>
        </authorList>
    </citation>
    <scope>NUCLEOTIDE SEQUENCE [LARGE SCALE GENOMIC DNA]</scope>
    <source>
        <strain evidence="5 6">ElP</strain>
    </source>
</reference>
<dbReference type="PANTHER" id="PTHR35149:SF2">
    <property type="entry name" value="DUF262 DOMAIN-CONTAINING PROTEIN"/>
    <property type="match status" value="1"/>
</dbReference>
<accession>A0A518GYN9</accession>
<feature type="domain" description="GmrSD restriction endonucleases N-terminal" evidence="2">
    <location>
        <begin position="9"/>
        <end position="221"/>
    </location>
</feature>
<dbReference type="RefSeq" id="WP_145268052.1">
    <property type="nucleotide sequence ID" value="NZ_CP036426.1"/>
</dbReference>
<dbReference type="InterPro" id="IPR025364">
    <property type="entry name" value="DUF4268"/>
</dbReference>
<evidence type="ECO:0000313" key="6">
    <source>
        <dbReference type="Proteomes" id="UP000317835"/>
    </source>
</evidence>
<organism evidence="5 6">
    <name type="scientific">Tautonia plasticadhaerens</name>
    <dbReference type="NCBI Taxonomy" id="2527974"/>
    <lineage>
        <taxon>Bacteria</taxon>
        <taxon>Pseudomonadati</taxon>
        <taxon>Planctomycetota</taxon>
        <taxon>Planctomycetia</taxon>
        <taxon>Isosphaerales</taxon>
        <taxon>Isosphaeraceae</taxon>
        <taxon>Tautonia</taxon>
    </lineage>
</organism>
<keyword evidence="6" id="KW-1185">Reference proteome</keyword>
<feature type="region of interest" description="Disordered" evidence="1">
    <location>
        <begin position="866"/>
        <end position="893"/>
    </location>
</feature>
<protein>
    <recommendedName>
        <fullName evidence="7">DUF4268 domain-containing protein</fullName>
    </recommendedName>
</protein>
<evidence type="ECO:0000313" key="5">
    <source>
        <dbReference type="EMBL" id="QDV33711.1"/>
    </source>
</evidence>
<name>A0A518GYN9_9BACT</name>
<dbReference type="OrthoDB" id="9798761at2"/>
<evidence type="ECO:0000256" key="1">
    <source>
        <dbReference type="SAM" id="MobiDB-lite"/>
    </source>
</evidence>
<dbReference type="EMBL" id="CP036426">
    <property type="protein sequence ID" value="QDV33711.1"/>
    <property type="molecule type" value="Genomic_DNA"/>
</dbReference>
<proteinExistence type="predicted"/>